<dbReference type="Pfam" id="PF13439">
    <property type="entry name" value="Glyco_transf_4"/>
    <property type="match status" value="1"/>
</dbReference>
<keyword evidence="3" id="KW-0812">Transmembrane</keyword>
<evidence type="ECO:0000313" key="6">
    <source>
        <dbReference type="EMBL" id="MBU2710248.1"/>
    </source>
</evidence>
<keyword evidence="2" id="KW-0808">Transferase</keyword>
<dbReference type="Pfam" id="PF00534">
    <property type="entry name" value="Glycos_transf_1"/>
    <property type="match status" value="1"/>
</dbReference>
<dbReference type="EMBL" id="JAGSOY010000005">
    <property type="protein sequence ID" value="MBU2710248.1"/>
    <property type="molecule type" value="Genomic_DNA"/>
</dbReference>
<dbReference type="InterPro" id="IPR001296">
    <property type="entry name" value="Glyco_trans_1"/>
</dbReference>
<evidence type="ECO:0000259" key="5">
    <source>
        <dbReference type="Pfam" id="PF13439"/>
    </source>
</evidence>
<dbReference type="RefSeq" id="WP_215818405.1">
    <property type="nucleotide sequence ID" value="NZ_JAGSOY010000005.1"/>
</dbReference>
<dbReference type="PANTHER" id="PTHR12526:SF510">
    <property type="entry name" value="D-INOSITOL 3-PHOSPHATE GLYCOSYLTRANSFERASE"/>
    <property type="match status" value="1"/>
</dbReference>
<protein>
    <submittedName>
        <fullName evidence="6">Glycosyltransferase family 4 protein</fullName>
    </submittedName>
</protein>
<feature type="transmembrane region" description="Helical" evidence="3">
    <location>
        <begin position="90"/>
        <end position="109"/>
    </location>
</feature>
<accession>A0ABS5Z8K5</accession>
<gene>
    <name evidence="6" type="ORF">KCG35_04180</name>
</gene>
<evidence type="ECO:0000256" key="2">
    <source>
        <dbReference type="ARBA" id="ARBA00022679"/>
    </source>
</evidence>
<dbReference type="CDD" id="cd03801">
    <property type="entry name" value="GT4_PimA-like"/>
    <property type="match status" value="1"/>
</dbReference>
<dbReference type="InterPro" id="IPR028098">
    <property type="entry name" value="Glyco_trans_4-like_N"/>
</dbReference>
<keyword evidence="1" id="KW-0328">Glycosyltransferase</keyword>
<reference evidence="6 7" key="1">
    <citation type="submission" date="2021-04" db="EMBL/GenBank/DDBJ databases">
        <authorList>
            <person name="Pira H."/>
            <person name="Risdian C."/>
            <person name="Wink J."/>
        </authorList>
    </citation>
    <scope>NUCLEOTIDE SEQUENCE [LARGE SCALE GENOMIC DNA]</scope>
    <source>
        <strain evidence="6 7">WH53</strain>
    </source>
</reference>
<comment type="caution">
    <text evidence="6">The sequence shown here is derived from an EMBL/GenBank/DDBJ whole genome shotgun (WGS) entry which is preliminary data.</text>
</comment>
<keyword evidence="7" id="KW-1185">Reference proteome</keyword>
<keyword evidence="3" id="KW-1133">Transmembrane helix</keyword>
<feature type="domain" description="Glycosyltransferase subfamily 4-like N-terminal" evidence="5">
    <location>
        <begin position="26"/>
        <end position="206"/>
    </location>
</feature>
<proteinExistence type="predicted"/>
<keyword evidence="3" id="KW-0472">Membrane</keyword>
<name>A0ABS5Z8K5_9GAMM</name>
<dbReference type="SUPFAM" id="SSF53756">
    <property type="entry name" value="UDP-Glycosyltransferase/glycogen phosphorylase"/>
    <property type="match status" value="1"/>
</dbReference>
<evidence type="ECO:0000259" key="4">
    <source>
        <dbReference type="Pfam" id="PF00534"/>
    </source>
</evidence>
<evidence type="ECO:0000256" key="3">
    <source>
        <dbReference type="SAM" id="Phobius"/>
    </source>
</evidence>
<evidence type="ECO:0000256" key="1">
    <source>
        <dbReference type="ARBA" id="ARBA00022676"/>
    </source>
</evidence>
<evidence type="ECO:0000313" key="7">
    <source>
        <dbReference type="Proteomes" id="UP000690515"/>
    </source>
</evidence>
<feature type="domain" description="Glycosyl transferase family 1" evidence="4">
    <location>
        <begin position="216"/>
        <end position="378"/>
    </location>
</feature>
<dbReference type="Proteomes" id="UP000690515">
    <property type="component" value="Unassembled WGS sequence"/>
</dbReference>
<sequence>MNGRKKILIITSTFPRWDGDIEPYFVESFAKELSKKHKIDILSPHFKKSKIFEEKDYGRIFRFVYFFPFLERLSYNGGVLSNLKKNKFKYFLIILFVVMQFFWVFFLQIRCRYNVINAHWIIPQGLIAVLIKKIMPRKIKPKVLCTSHGGDLFSLKSRMLTQLKGYVLKNCDGITVVSEYMCKVVKEMVDIDDSKIFVGPMGVDLKNKFVFDRSIEKQNLIFVGRLVEKKGLVYLVKAIDILRNKYPNILLNVVGDGPLYGIISELISELDLKKNIKLLGAKKSDEVSKLLKQSKISITPSIVTKEGDQEGLGLVIIEALGCGCAVIVSDLPAIHDIIIDHRTGLFSKPGDPRSIADNIELLLTNDELMNSLAENGRKYVVDKFGWKNVGLNYFCILDKMN</sequence>
<organism evidence="6 7">
    <name type="scientific">Zooshikella harenae</name>
    <dbReference type="NCBI Taxonomy" id="2827238"/>
    <lineage>
        <taxon>Bacteria</taxon>
        <taxon>Pseudomonadati</taxon>
        <taxon>Pseudomonadota</taxon>
        <taxon>Gammaproteobacteria</taxon>
        <taxon>Oceanospirillales</taxon>
        <taxon>Zooshikellaceae</taxon>
        <taxon>Zooshikella</taxon>
    </lineage>
</organism>
<dbReference type="PANTHER" id="PTHR12526">
    <property type="entry name" value="GLYCOSYLTRANSFERASE"/>
    <property type="match status" value="1"/>
</dbReference>
<dbReference type="Gene3D" id="3.40.50.2000">
    <property type="entry name" value="Glycogen Phosphorylase B"/>
    <property type="match status" value="2"/>
</dbReference>